<evidence type="ECO:0000256" key="1">
    <source>
        <dbReference type="SAM" id="MobiDB-lite"/>
    </source>
</evidence>
<dbReference type="Proteomes" id="UP000037558">
    <property type="component" value="Unassembled WGS sequence"/>
</dbReference>
<dbReference type="PATRIC" id="fig|284581.3.peg.878"/>
<evidence type="ECO:0000259" key="2">
    <source>
        <dbReference type="Pfam" id="PF13482"/>
    </source>
</evidence>
<feature type="domain" description="YprB ribonuclease H-like" evidence="2">
    <location>
        <begin position="104"/>
        <end position="274"/>
    </location>
</feature>
<dbReference type="STRING" id="284581.AMD01_02985"/>
<protein>
    <recommendedName>
        <fullName evidence="2">YprB ribonuclease H-like domain-containing protein</fullName>
    </recommendedName>
</protein>
<keyword evidence="4" id="KW-1185">Reference proteome</keyword>
<dbReference type="PANTHER" id="PTHR38462">
    <property type="entry name" value="EXONUCLEASE-LIKE PROTEIN"/>
    <property type="match status" value="1"/>
</dbReference>
<feature type="region of interest" description="Disordered" evidence="1">
    <location>
        <begin position="1"/>
        <end position="22"/>
    </location>
</feature>
<accession>A0A0M0LI11</accession>
<name>A0A0M0LI11_9BACI</name>
<dbReference type="InterPro" id="IPR011990">
    <property type="entry name" value="TPR-like_helical_dom_sf"/>
</dbReference>
<dbReference type="SUPFAM" id="SSF53098">
    <property type="entry name" value="Ribonuclease H-like"/>
    <property type="match status" value="1"/>
</dbReference>
<organism evidence="3 4">
    <name type="scientific">Priestia koreensis</name>
    <dbReference type="NCBI Taxonomy" id="284581"/>
    <lineage>
        <taxon>Bacteria</taxon>
        <taxon>Bacillati</taxon>
        <taxon>Bacillota</taxon>
        <taxon>Bacilli</taxon>
        <taxon>Bacillales</taxon>
        <taxon>Bacillaceae</taxon>
        <taxon>Priestia</taxon>
    </lineage>
</organism>
<dbReference type="InterPro" id="IPR038720">
    <property type="entry name" value="YprB_RNase_H-like_dom"/>
</dbReference>
<proteinExistence type="predicted"/>
<comment type="caution">
    <text evidence="3">The sequence shown here is derived from an EMBL/GenBank/DDBJ whole genome shotgun (WGS) entry which is preliminary data.</text>
</comment>
<dbReference type="PANTHER" id="PTHR38462:SF1">
    <property type="entry name" value="YPRB RIBONUCLEASE H-LIKE DOMAIN-CONTAINING PROTEIN"/>
    <property type="match status" value="1"/>
</dbReference>
<evidence type="ECO:0000313" key="4">
    <source>
        <dbReference type="Proteomes" id="UP000037558"/>
    </source>
</evidence>
<evidence type="ECO:0000313" key="3">
    <source>
        <dbReference type="EMBL" id="KOO50720.1"/>
    </source>
</evidence>
<dbReference type="InterPro" id="IPR012337">
    <property type="entry name" value="RNaseH-like_sf"/>
</dbReference>
<dbReference type="Pfam" id="PF13482">
    <property type="entry name" value="RNase_H_2"/>
    <property type="match status" value="1"/>
</dbReference>
<gene>
    <name evidence="3" type="ORF">AMD01_02985</name>
</gene>
<dbReference type="EMBL" id="LILC01000002">
    <property type="protein sequence ID" value="KOO50720.1"/>
    <property type="molecule type" value="Genomic_DNA"/>
</dbReference>
<reference evidence="4" key="1">
    <citation type="submission" date="2015-08" db="EMBL/GenBank/DDBJ databases">
        <title>Fjat-14210 dsm16467.</title>
        <authorList>
            <person name="Liu B."/>
            <person name="Wang J."/>
            <person name="Zhu Y."/>
            <person name="Liu G."/>
            <person name="Chen Q."/>
            <person name="Chen Z."/>
            <person name="Lan J."/>
            <person name="Che J."/>
            <person name="Ge C."/>
            <person name="Shi H."/>
            <person name="Pan Z."/>
            <person name="Liu X."/>
        </authorList>
    </citation>
    <scope>NUCLEOTIDE SEQUENCE [LARGE SCALE GENOMIC DNA]</scope>
    <source>
        <strain evidence="4">DSM 16467</strain>
    </source>
</reference>
<dbReference type="AlphaFoldDB" id="A0A0M0LI11"/>
<feature type="compositionally biased region" description="Basic residues" evidence="1">
    <location>
        <begin position="1"/>
        <end position="14"/>
    </location>
</feature>
<dbReference type="Gene3D" id="1.25.40.10">
    <property type="entry name" value="Tetratricopeptide repeat domain"/>
    <property type="match status" value="1"/>
</dbReference>
<sequence length="414" mass="48298">MSLKSKLNRMKKHISKEENKPVEKPAQHIIEGNIPFLAEWQAFNAVPHYVEKEYIFVRKQRYSLNHQHGLYAFGELFEVKNQWVNSDVRHPLSLKSTEVEELFFFDTETTGLSHGTGTTVFLLGVGKVTSQEVEVTQYLLPSPSAEAALYYSFLQDLEQSKLSVHYNGKSFDWPQVRTRHTLLRNHLPALPSFEHFDLLHPARRLWKHRMESVKLTKVEQDILQVQQREDDIPGFLAPMIYFDYIESKDPKGIFEVMKHNERDILSLITLYIHISKGLLGVETKSQRETFEIAKWYDKLGDQSTAQHFYETITADSVKYSEAQMALAKQYKKQKQWDEAVEIWESLVGEDDEVSLEAGIELAKVYEHQKKDVEKALRYAEASYEKWVQNEAGTDREEDAFQKRIGRLIKKLGRQ</sequence>
<dbReference type="SUPFAM" id="SSF48452">
    <property type="entry name" value="TPR-like"/>
    <property type="match status" value="1"/>
</dbReference>
<dbReference type="OrthoDB" id="9790530at2"/>